<keyword evidence="7 16" id="KW-0479">Metal-binding</keyword>
<feature type="binding site" evidence="16">
    <location>
        <position position="362"/>
    </location>
    <ligand>
        <name>Zn(2+)</name>
        <dbReference type="ChEBI" id="CHEBI:29105"/>
        <note>catalytic</note>
    </ligand>
</feature>
<dbReference type="GO" id="GO:0005615">
    <property type="term" value="C:extracellular space"/>
    <property type="evidence" value="ECO:0007669"/>
    <property type="project" value="TreeGrafter"/>
</dbReference>
<keyword evidence="12" id="KW-0472">Membrane</keyword>
<reference evidence="23" key="1">
    <citation type="submission" date="2022-07" db="EMBL/GenBank/DDBJ databases">
        <authorList>
            <person name="Trinca V."/>
            <person name="Uliana J.V.C."/>
            <person name="Torres T.T."/>
            <person name="Ward R.J."/>
            <person name="Monesi N."/>
        </authorList>
    </citation>
    <scope>NUCLEOTIDE SEQUENCE</scope>
    <source>
        <strain evidence="23">HSMRA1968</strain>
        <tissue evidence="23">Whole embryos</tissue>
    </source>
</reference>
<evidence type="ECO:0000256" key="1">
    <source>
        <dbReference type="ARBA" id="ARBA00004609"/>
    </source>
</evidence>
<evidence type="ECO:0000256" key="11">
    <source>
        <dbReference type="ARBA" id="ARBA00023049"/>
    </source>
</evidence>
<keyword evidence="9 18" id="KW-0378">Hydrolase</keyword>
<comment type="caution">
    <text evidence="23">The sequence shown here is derived from an EMBL/GenBank/DDBJ whole genome shotgun (WGS) entry which is preliminary data.</text>
</comment>
<evidence type="ECO:0000256" key="10">
    <source>
        <dbReference type="ARBA" id="ARBA00022833"/>
    </source>
</evidence>
<dbReference type="GO" id="GO:0043171">
    <property type="term" value="P:peptide catabolic process"/>
    <property type="evidence" value="ECO:0007669"/>
    <property type="project" value="TreeGrafter"/>
</dbReference>
<evidence type="ECO:0000256" key="14">
    <source>
        <dbReference type="ARBA" id="ARBA00023288"/>
    </source>
</evidence>
<dbReference type="PANTHER" id="PTHR11533:SF290">
    <property type="entry name" value="AMINOPEPTIDASE"/>
    <property type="match status" value="1"/>
</dbReference>
<evidence type="ECO:0000256" key="18">
    <source>
        <dbReference type="RuleBase" id="RU364040"/>
    </source>
</evidence>
<dbReference type="GO" id="GO:0008270">
    <property type="term" value="F:zinc ion binding"/>
    <property type="evidence" value="ECO:0007669"/>
    <property type="project" value="UniProtKB-UniRule"/>
</dbReference>
<keyword evidence="3 18" id="KW-0031">Aminopeptidase</keyword>
<dbReference type="SUPFAM" id="SSF63737">
    <property type="entry name" value="Leukotriene A4 hydrolase N-terminal domain"/>
    <property type="match status" value="1"/>
</dbReference>
<evidence type="ECO:0000256" key="5">
    <source>
        <dbReference type="ARBA" id="ARBA00022622"/>
    </source>
</evidence>
<dbReference type="InterPro" id="IPR034016">
    <property type="entry name" value="M1_APN-typ"/>
</dbReference>
<gene>
    <name evidence="23" type="primary">APN1_0</name>
    <name evidence="23" type="ORF">Bhyg_14743</name>
</gene>
<keyword evidence="11 18" id="KW-0482">Metalloprotease</keyword>
<dbReference type="Pfam" id="PF01433">
    <property type="entry name" value="Peptidase_M1"/>
    <property type="match status" value="1"/>
</dbReference>
<dbReference type="InterPro" id="IPR001930">
    <property type="entry name" value="Peptidase_M1"/>
</dbReference>
<feature type="signal peptide" evidence="19">
    <location>
        <begin position="1"/>
        <end position="21"/>
    </location>
</feature>
<evidence type="ECO:0000259" key="20">
    <source>
        <dbReference type="Pfam" id="PF01433"/>
    </source>
</evidence>
<feature type="domain" description="ERAP1-like C-terminal" evidence="21">
    <location>
        <begin position="590"/>
        <end position="889"/>
    </location>
</feature>
<evidence type="ECO:0000256" key="8">
    <source>
        <dbReference type="ARBA" id="ARBA00022729"/>
    </source>
</evidence>
<proteinExistence type="inferred from homology"/>
<dbReference type="OrthoDB" id="510539at2759"/>
<evidence type="ECO:0000256" key="3">
    <source>
        <dbReference type="ARBA" id="ARBA00022438"/>
    </source>
</evidence>
<dbReference type="Gene3D" id="1.25.50.20">
    <property type="match status" value="1"/>
</dbReference>
<dbReference type="GO" id="GO:0006508">
    <property type="term" value="P:proteolysis"/>
    <property type="evidence" value="ECO:0007669"/>
    <property type="project" value="UniProtKB-KW"/>
</dbReference>
<dbReference type="Pfam" id="PF11838">
    <property type="entry name" value="ERAP1_C"/>
    <property type="match status" value="1"/>
</dbReference>
<sequence>MWWKVLFLLFGVAGIIADVSARIDEQMPPWMDSVDDDYYNSLSYLSYFSDGISYRLPNTTVPISYDIWISTDIHRGEFGFDGEVTVRFECIETTPELILQYRAMTIDTVALFDENNSLIEEDVSWYQNETVEFLIITPSQQLIQGQEYLVNVKYNGSIRDDGLGIYSASYITPEGERRWLASTQFQATDARRAFPCYDEPLYRTRFNISIRHHSNYTALSNMNAVEVVPEPESDYVLTKFAETLKIQSYLVAFTVSDFISTDNLTAVPPQRVFGKSASIRNGEGEMALETSIRQMKIMEEYFGIDYRFPKMDHFACPNFSFVGMENSGLVLYDELFLLWDPVSDRTSDRDNVITLIAHELIHQWFGNLVSPVFWNYLWINEGFAALYEFYIPHMMYPEARYMDFFIIKYMHVALKNDGNLNIRAMTHYVENPDQIEALADGVAYDKAGSVLHMMQNALGHETWRRGLQYFLNARQDNYTNSAFLYAGIQLAVSEDIKNNTPDVHAIMSTWELQAGVPIVTVSRSGDVLNLQQTRFFYSNQSRASLWQIPINYVVRSNPNFNETTPDLWFAGKELEIRNGTAPKPWMPNDWIVVNVQQSGYYRVNYDTELWSLLIEQLNSPEYHLIHLLNRGQLIDDSFNIARSGRITPDIPLDVMNYLERETDHIPWDSAQRALFLYNRWLLGTPVYDEFQDYVLKNVAAMYNKLGVNVIENEPRLDRYARQIAINLACLHGSAQCLDDTAEQLENFFNLQKTLHPDVVAQIYCNGIRRSGADVVEKMQNLLLKAKRQIERDRIIAGLGCIEDPDILYEHLLMAIQPGELSSAERSNVLTLPLDNGIASLRALMNFIRSNYGGINLVSADLVSTLCSNIAIRISTKEMYDTFVKLLSHLKINGAISASKETKLQPYAKGILNWQEKHMEHVVLFFEKKTNVREPFSN</sequence>
<dbReference type="InterPro" id="IPR027268">
    <property type="entry name" value="Peptidase_M4/M1_CTD_sf"/>
</dbReference>
<keyword evidence="6 18" id="KW-0645">Protease</keyword>
<dbReference type="EC" id="3.4.11.-" evidence="18"/>
<dbReference type="EMBL" id="WJQU01000004">
    <property type="protein sequence ID" value="KAJ6636156.1"/>
    <property type="molecule type" value="Genomic_DNA"/>
</dbReference>
<comment type="cofactor">
    <cofactor evidence="16 18">
        <name>Zn(2+)</name>
        <dbReference type="ChEBI" id="CHEBI:29105"/>
    </cofactor>
    <text evidence="16 18">Binds 1 zinc ion per subunit.</text>
</comment>
<dbReference type="AlphaFoldDB" id="A0A9Q0MQJ2"/>
<keyword evidence="4" id="KW-1003">Cell membrane</keyword>
<evidence type="ECO:0000259" key="22">
    <source>
        <dbReference type="Pfam" id="PF17900"/>
    </source>
</evidence>
<evidence type="ECO:0000256" key="15">
    <source>
        <dbReference type="PIRSR" id="PIRSR634016-1"/>
    </source>
</evidence>
<dbReference type="FunFam" id="2.60.40.1910:FF:000008">
    <property type="entry name" value="Aminopeptidase"/>
    <property type="match status" value="1"/>
</dbReference>
<dbReference type="Proteomes" id="UP001151699">
    <property type="component" value="Chromosome C"/>
</dbReference>
<dbReference type="GO" id="GO:0070006">
    <property type="term" value="F:metalloaminopeptidase activity"/>
    <property type="evidence" value="ECO:0007669"/>
    <property type="project" value="TreeGrafter"/>
</dbReference>
<dbReference type="Gene3D" id="2.60.40.1910">
    <property type="match status" value="1"/>
</dbReference>
<dbReference type="Gene3D" id="1.10.390.10">
    <property type="entry name" value="Neutral Protease Domain 2"/>
    <property type="match status" value="1"/>
</dbReference>
<dbReference type="SUPFAM" id="SSF55486">
    <property type="entry name" value="Metalloproteases ('zincins'), catalytic domain"/>
    <property type="match status" value="1"/>
</dbReference>
<evidence type="ECO:0000256" key="6">
    <source>
        <dbReference type="ARBA" id="ARBA00022670"/>
    </source>
</evidence>
<dbReference type="PANTHER" id="PTHR11533">
    <property type="entry name" value="PROTEASE M1 ZINC METALLOPROTEASE"/>
    <property type="match status" value="1"/>
</dbReference>
<dbReference type="GO" id="GO:0098552">
    <property type="term" value="C:side of membrane"/>
    <property type="evidence" value="ECO:0007669"/>
    <property type="project" value="UniProtKB-KW"/>
</dbReference>
<keyword evidence="8 19" id="KW-0732">Signal</keyword>
<keyword evidence="10 16" id="KW-0862">Zinc</keyword>
<feature type="domain" description="Peptidase M1 membrane alanine aminopeptidase" evidence="20">
    <location>
        <begin position="287"/>
        <end position="510"/>
    </location>
</feature>
<keyword evidence="5" id="KW-0336">GPI-anchor</keyword>
<dbReference type="InterPro" id="IPR024571">
    <property type="entry name" value="ERAP1-like_C_dom"/>
</dbReference>
<feature type="domain" description="Aminopeptidase N-like N-terminal" evidence="22">
    <location>
        <begin position="61"/>
        <end position="250"/>
    </location>
</feature>
<evidence type="ECO:0000256" key="2">
    <source>
        <dbReference type="ARBA" id="ARBA00010136"/>
    </source>
</evidence>
<feature type="binding site" evidence="16">
    <location>
        <position position="358"/>
    </location>
    <ligand>
        <name>Zn(2+)</name>
        <dbReference type="ChEBI" id="CHEBI:29105"/>
        <note>catalytic</note>
    </ligand>
</feature>
<evidence type="ECO:0000256" key="13">
    <source>
        <dbReference type="ARBA" id="ARBA00023180"/>
    </source>
</evidence>
<dbReference type="InterPro" id="IPR014782">
    <property type="entry name" value="Peptidase_M1_dom"/>
</dbReference>
<evidence type="ECO:0000259" key="21">
    <source>
        <dbReference type="Pfam" id="PF11838"/>
    </source>
</evidence>
<dbReference type="FunFam" id="2.60.40.1730:FF:000013">
    <property type="entry name" value="Aminopeptidase"/>
    <property type="match status" value="1"/>
</dbReference>
<feature type="active site" description="Proton acceptor" evidence="15">
    <location>
        <position position="359"/>
    </location>
</feature>
<feature type="binding site" evidence="16">
    <location>
        <position position="381"/>
    </location>
    <ligand>
        <name>Zn(2+)</name>
        <dbReference type="ChEBI" id="CHEBI:29105"/>
        <note>catalytic</note>
    </ligand>
</feature>
<comment type="subcellular location">
    <subcellularLocation>
        <location evidence="1">Cell membrane</location>
        <topology evidence="1">Lipid-anchor</topology>
        <topology evidence="1">GPI-anchor</topology>
    </subcellularLocation>
</comment>
<evidence type="ECO:0000313" key="24">
    <source>
        <dbReference type="Proteomes" id="UP001151699"/>
    </source>
</evidence>
<dbReference type="GO" id="GO:0005737">
    <property type="term" value="C:cytoplasm"/>
    <property type="evidence" value="ECO:0007669"/>
    <property type="project" value="TreeGrafter"/>
</dbReference>
<dbReference type="PRINTS" id="PR00756">
    <property type="entry name" value="ALADIPTASE"/>
</dbReference>
<evidence type="ECO:0000256" key="7">
    <source>
        <dbReference type="ARBA" id="ARBA00022723"/>
    </source>
</evidence>
<feature type="chain" id="PRO_5040469826" description="Aminopeptidase" evidence="19">
    <location>
        <begin position="22"/>
        <end position="937"/>
    </location>
</feature>
<evidence type="ECO:0000256" key="12">
    <source>
        <dbReference type="ARBA" id="ARBA00023136"/>
    </source>
</evidence>
<dbReference type="FunFam" id="1.10.390.10:FF:000013">
    <property type="entry name" value="Aminopeptidase N"/>
    <property type="match status" value="1"/>
</dbReference>
<evidence type="ECO:0000313" key="23">
    <source>
        <dbReference type="EMBL" id="KAJ6636156.1"/>
    </source>
</evidence>
<dbReference type="Pfam" id="PF17900">
    <property type="entry name" value="Peptidase_M1_N"/>
    <property type="match status" value="1"/>
</dbReference>
<keyword evidence="13" id="KW-0325">Glycoprotein</keyword>
<dbReference type="GO" id="GO:0005886">
    <property type="term" value="C:plasma membrane"/>
    <property type="evidence" value="ECO:0007669"/>
    <property type="project" value="UniProtKB-SubCell"/>
</dbReference>
<dbReference type="Gene3D" id="2.60.40.1730">
    <property type="entry name" value="tricorn interacting facor f3 domain"/>
    <property type="match status" value="1"/>
</dbReference>
<accession>A0A9Q0MQJ2</accession>
<comment type="similarity">
    <text evidence="2 18">Belongs to the peptidase M1 family.</text>
</comment>
<evidence type="ECO:0000256" key="9">
    <source>
        <dbReference type="ARBA" id="ARBA00022801"/>
    </source>
</evidence>
<evidence type="ECO:0000256" key="19">
    <source>
        <dbReference type="SAM" id="SignalP"/>
    </source>
</evidence>
<feature type="site" description="Transition state stabilizer" evidence="17">
    <location>
        <position position="444"/>
    </location>
</feature>
<evidence type="ECO:0000256" key="16">
    <source>
        <dbReference type="PIRSR" id="PIRSR634016-3"/>
    </source>
</evidence>
<name>A0A9Q0MQJ2_9DIPT</name>
<dbReference type="InterPro" id="IPR050344">
    <property type="entry name" value="Peptidase_M1_aminopeptidases"/>
</dbReference>
<dbReference type="GO" id="GO:0042277">
    <property type="term" value="F:peptide binding"/>
    <property type="evidence" value="ECO:0007669"/>
    <property type="project" value="TreeGrafter"/>
</dbReference>
<dbReference type="CDD" id="cd09601">
    <property type="entry name" value="M1_APN-Q_like"/>
    <property type="match status" value="1"/>
</dbReference>
<organism evidence="23 24">
    <name type="scientific">Pseudolycoriella hygida</name>
    <dbReference type="NCBI Taxonomy" id="35572"/>
    <lineage>
        <taxon>Eukaryota</taxon>
        <taxon>Metazoa</taxon>
        <taxon>Ecdysozoa</taxon>
        <taxon>Arthropoda</taxon>
        <taxon>Hexapoda</taxon>
        <taxon>Insecta</taxon>
        <taxon>Pterygota</taxon>
        <taxon>Neoptera</taxon>
        <taxon>Endopterygota</taxon>
        <taxon>Diptera</taxon>
        <taxon>Nematocera</taxon>
        <taxon>Sciaroidea</taxon>
        <taxon>Sciaridae</taxon>
        <taxon>Pseudolycoriella</taxon>
    </lineage>
</organism>
<keyword evidence="24" id="KW-1185">Reference proteome</keyword>
<evidence type="ECO:0000256" key="17">
    <source>
        <dbReference type="PIRSR" id="PIRSR634016-4"/>
    </source>
</evidence>
<evidence type="ECO:0000256" key="4">
    <source>
        <dbReference type="ARBA" id="ARBA00022475"/>
    </source>
</evidence>
<protein>
    <recommendedName>
        <fullName evidence="18">Aminopeptidase</fullName>
        <ecNumber evidence="18">3.4.11.-</ecNumber>
    </recommendedName>
</protein>
<keyword evidence="14" id="KW-0449">Lipoprotein</keyword>
<dbReference type="InterPro" id="IPR042097">
    <property type="entry name" value="Aminopeptidase_N-like_N_sf"/>
</dbReference>
<dbReference type="InterPro" id="IPR045357">
    <property type="entry name" value="Aminopeptidase_N-like_N"/>
</dbReference>